<protein>
    <submittedName>
        <fullName evidence="2">Glycerophosphoryl diester phosphodiesterase membrane domain-containing protein</fullName>
    </submittedName>
</protein>
<evidence type="ECO:0000256" key="1">
    <source>
        <dbReference type="SAM" id="Phobius"/>
    </source>
</evidence>
<feature type="transmembrane region" description="Helical" evidence="1">
    <location>
        <begin position="41"/>
        <end position="67"/>
    </location>
</feature>
<comment type="caution">
    <text evidence="2">The sequence shown here is derived from an EMBL/GenBank/DDBJ whole genome shotgun (WGS) entry which is preliminary data.</text>
</comment>
<organism evidence="2 3">
    <name type="scientific">Cylindrospermopsis raciborskii CS-506_A</name>
    <dbReference type="NCBI Taxonomy" id="2585140"/>
    <lineage>
        <taxon>Bacteria</taxon>
        <taxon>Bacillati</taxon>
        <taxon>Cyanobacteriota</taxon>
        <taxon>Cyanophyceae</taxon>
        <taxon>Nostocales</taxon>
        <taxon>Aphanizomenonaceae</taxon>
        <taxon>Cylindrospermopsis</taxon>
    </lineage>
</organism>
<feature type="transmembrane region" description="Helical" evidence="1">
    <location>
        <begin position="88"/>
        <end position="118"/>
    </location>
</feature>
<feature type="transmembrane region" description="Helical" evidence="1">
    <location>
        <begin position="138"/>
        <end position="160"/>
    </location>
</feature>
<proteinExistence type="predicted"/>
<dbReference type="EMBL" id="VDFG01000807">
    <property type="protein sequence ID" value="MBA4466238.1"/>
    <property type="molecule type" value="Genomic_DNA"/>
</dbReference>
<evidence type="ECO:0000313" key="3">
    <source>
        <dbReference type="Proteomes" id="UP000538075"/>
    </source>
</evidence>
<reference evidence="2 3" key="1">
    <citation type="journal article" date="2020" name="J. Appl. Phycol.">
        <title>Morphological changes and genome evolution in Raphidiopsis raciborskii CS-506 after 23 years in culture.</title>
        <authorList>
            <person name="Willis A."/>
            <person name="Bent S.J."/>
            <person name="Jameson I.D."/>
        </authorList>
    </citation>
    <scope>NUCLEOTIDE SEQUENCE [LARGE SCALE GENOMIC DNA]</scope>
    <source>
        <strain evidence="2 3">CS-506_A</strain>
    </source>
</reference>
<sequence>MAENRGFYTTGQVLTVGNAVSASVRLYRSHFKDYFLLSLKAWLWIFVPVYGWAKFCALSALISRLGFGDLVNQPESVHSGERFVNSRLWQFLGTLILMFFIYVGIFVSFSILGFLLVLIPTAILGGLDIQNPTNIGTWWVLIFLLVLLLAIVAIVGSIWLEIRFSLVTLPLAIEENVDPTSTIGRSWELTKGHVRRIFLILFVASLITLPMQILLEIISSIIVQIILEFTPDNNPLLNSLQLLFFIAIFIGGSALILPFWQSLKAVIYYDLRSRREGLGLKLREREI</sequence>
<feature type="transmembrane region" description="Helical" evidence="1">
    <location>
        <begin position="239"/>
        <end position="260"/>
    </location>
</feature>
<evidence type="ECO:0000313" key="2">
    <source>
        <dbReference type="EMBL" id="MBA4466238.1"/>
    </source>
</evidence>
<feature type="transmembrane region" description="Helical" evidence="1">
    <location>
        <begin position="197"/>
        <end position="227"/>
    </location>
</feature>
<keyword evidence="1" id="KW-0812">Transmembrane</keyword>
<keyword evidence="1" id="KW-1133">Transmembrane helix</keyword>
<name>A0A838WHQ4_9CYAN</name>
<dbReference type="AlphaFoldDB" id="A0A838WHQ4"/>
<keyword evidence="1" id="KW-0472">Membrane</keyword>
<dbReference type="Proteomes" id="UP000538075">
    <property type="component" value="Unassembled WGS sequence"/>
</dbReference>
<accession>A0A838WHQ4</accession>
<gene>
    <name evidence="2" type="ORF">FHK98_12040</name>
</gene>